<dbReference type="EMBL" id="CAJNOK010032002">
    <property type="protein sequence ID" value="CAF1479069.1"/>
    <property type="molecule type" value="Genomic_DNA"/>
</dbReference>
<feature type="transmembrane region" description="Helical" evidence="2">
    <location>
        <begin position="6"/>
        <end position="29"/>
    </location>
</feature>
<evidence type="ECO:0000313" key="5">
    <source>
        <dbReference type="EMBL" id="CAF4433680.1"/>
    </source>
</evidence>
<evidence type="ECO:0000256" key="2">
    <source>
        <dbReference type="SAM" id="Phobius"/>
    </source>
</evidence>
<feature type="region of interest" description="Disordered" evidence="1">
    <location>
        <begin position="45"/>
        <end position="72"/>
    </location>
</feature>
<evidence type="ECO:0000313" key="6">
    <source>
        <dbReference type="Proteomes" id="UP000681722"/>
    </source>
</evidence>
<dbReference type="Proteomes" id="UP000681722">
    <property type="component" value="Unassembled WGS sequence"/>
</dbReference>
<dbReference type="Proteomes" id="UP000682733">
    <property type="component" value="Unassembled WGS sequence"/>
</dbReference>
<keyword evidence="2" id="KW-0472">Membrane</keyword>
<proteinExistence type="predicted"/>
<accession>A0A8S2WC16</accession>
<evidence type="ECO:0000313" key="3">
    <source>
        <dbReference type="EMBL" id="CAF1479069.1"/>
    </source>
</evidence>
<name>A0A8S2WC16_9BILA</name>
<organism evidence="5 6">
    <name type="scientific">Didymodactylos carnosus</name>
    <dbReference type="NCBI Taxonomy" id="1234261"/>
    <lineage>
        <taxon>Eukaryota</taxon>
        <taxon>Metazoa</taxon>
        <taxon>Spiralia</taxon>
        <taxon>Gnathifera</taxon>
        <taxon>Rotifera</taxon>
        <taxon>Eurotatoria</taxon>
        <taxon>Bdelloidea</taxon>
        <taxon>Philodinida</taxon>
        <taxon>Philodinidae</taxon>
        <taxon>Didymodactylos</taxon>
    </lineage>
</organism>
<comment type="caution">
    <text evidence="5">The sequence shown here is derived from an EMBL/GenBank/DDBJ whole genome shotgun (WGS) entry which is preliminary data.</text>
</comment>
<protein>
    <submittedName>
        <fullName evidence="5">Uncharacterized protein</fullName>
    </submittedName>
</protein>
<evidence type="ECO:0000313" key="4">
    <source>
        <dbReference type="EMBL" id="CAF4269696.1"/>
    </source>
</evidence>
<keyword evidence="2" id="KW-0812">Transmembrane</keyword>
<feature type="compositionally biased region" description="Low complexity" evidence="1">
    <location>
        <begin position="45"/>
        <end position="59"/>
    </location>
</feature>
<dbReference type="AlphaFoldDB" id="A0A8S2WC16"/>
<gene>
    <name evidence="3" type="ORF">OVA965_LOCUS35985</name>
    <name evidence="5" type="ORF">SRO942_LOCUS41299</name>
    <name evidence="4" type="ORF">TMI583_LOCUS36968</name>
</gene>
<evidence type="ECO:0000256" key="1">
    <source>
        <dbReference type="SAM" id="MobiDB-lite"/>
    </source>
</evidence>
<sequence length="312" mass="35746">MHNLNTILPSVPSTFLSTIVAILYPRVILPPKIYKFQNRVSSAITPSPQSTPISPRSPIYSPFKWDKSSPKSRRRTVKLRDSIDEYFDNKEKQNSIKAQVKCTFDLRSKSYPPAYLPDFDFSAIDDENAGLPPTTDRGISVDNSRKFLLWKMRNNISDKAVNELHHIDDSVPTLYKIRLIRNDLNKKIRVIKTAHGAHIPMEDVIKTLIHVNKNLTKKIGRTITIRLSLDGTQIGDKLKLLVICISCPQFQSSTNQKASKILPLGLFRMEDENYDQIKLILPVELISSIEQNRKVYIDGEEFKLVFKSVYYS</sequence>
<dbReference type="EMBL" id="CAJOBA010053911">
    <property type="protein sequence ID" value="CAF4269696.1"/>
    <property type="molecule type" value="Genomic_DNA"/>
</dbReference>
<reference evidence="5" key="1">
    <citation type="submission" date="2021-02" db="EMBL/GenBank/DDBJ databases">
        <authorList>
            <person name="Nowell W R."/>
        </authorList>
    </citation>
    <scope>NUCLEOTIDE SEQUENCE</scope>
</reference>
<dbReference type="EMBL" id="CAJOBC010095588">
    <property type="protein sequence ID" value="CAF4433680.1"/>
    <property type="molecule type" value="Genomic_DNA"/>
</dbReference>
<keyword evidence="2" id="KW-1133">Transmembrane helix</keyword>
<dbReference type="Proteomes" id="UP000677228">
    <property type="component" value="Unassembled WGS sequence"/>
</dbReference>